<feature type="transmembrane region" description="Helical" evidence="1">
    <location>
        <begin position="18"/>
        <end position="36"/>
    </location>
</feature>
<dbReference type="Proteomes" id="UP001377337">
    <property type="component" value="Chromosome"/>
</dbReference>
<gene>
    <name evidence="2" type="ORF">WCV65_16555</name>
</gene>
<accession>A0ABZ2NED9</accession>
<feature type="transmembrane region" description="Helical" evidence="1">
    <location>
        <begin position="212"/>
        <end position="234"/>
    </location>
</feature>
<feature type="transmembrane region" description="Helical" evidence="1">
    <location>
        <begin position="186"/>
        <end position="205"/>
    </location>
</feature>
<evidence type="ECO:0008006" key="4">
    <source>
        <dbReference type="Google" id="ProtNLM"/>
    </source>
</evidence>
<sequence length="275" mass="31095">MNRFLKLVNFEVNRFAKIYFGLIILTILGQMIAVFMESNNLVRHATEYMGKQRISAEQYVSTMQPLSFSSIVNSLFYMGPILLSICALLFYVFFIWYRDWFANNAFMYRLLMIPVSRMNIYFAKTAAILLMIFGLVALQLLLLPFEFSIYQSIVPQDLRGLTPLSYVMNSNAVLSMIVPSTFLEFVLYYGAGITLVLVLNTIILFERSYKWLGAGIGIGYGVLACLVALIPVFLAGTLDQLYPIEIIYIGIACVGAIAVLSVFMSRFLLAKKITV</sequence>
<keyword evidence="1" id="KW-0472">Membrane</keyword>
<evidence type="ECO:0000313" key="2">
    <source>
        <dbReference type="EMBL" id="WXB96133.1"/>
    </source>
</evidence>
<reference evidence="2 3" key="1">
    <citation type="submission" date="2024-02" db="EMBL/GenBank/DDBJ databases">
        <title>Seven novel Bacillus-like species.</title>
        <authorList>
            <person name="Liu G."/>
        </authorList>
    </citation>
    <scope>NUCLEOTIDE SEQUENCE [LARGE SCALE GENOMIC DNA]</scope>
    <source>
        <strain evidence="2 3">FJAT-52054</strain>
    </source>
</reference>
<evidence type="ECO:0000313" key="3">
    <source>
        <dbReference type="Proteomes" id="UP001377337"/>
    </source>
</evidence>
<dbReference type="EMBL" id="CP147407">
    <property type="protein sequence ID" value="WXB96133.1"/>
    <property type="molecule type" value="Genomic_DNA"/>
</dbReference>
<feature type="transmembrane region" description="Helical" evidence="1">
    <location>
        <begin position="118"/>
        <end position="142"/>
    </location>
</feature>
<dbReference type="RefSeq" id="WP_035412206.1">
    <property type="nucleotide sequence ID" value="NZ_CP147407.1"/>
</dbReference>
<evidence type="ECO:0000256" key="1">
    <source>
        <dbReference type="SAM" id="Phobius"/>
    </source>
</evidence>
<keyword evidence="1" id="KW-0812">Transmembrane</keyword>
<feature type="transmembrane region" description="Helical" evidence="1">
    <location>
        <begin position="246"/>
        <end position="269"/>
    </location>
</feature>
<keyword evidence="3" id="KW-1185">Reference proteome</keyword>
<keyword evidence="1" id="KW-1133">Transmembrane helix</keyword>
<name>A0ABZ2NED9_9BACI</name>
<organism evidence="2 3">
    <name type="scientific">Metabacillus sediminis</name>
    <dbReference type="NCBI Taxonomy" id="3117746"/>
    <lineage>
        <taxon>Bacteria</taxon>
        <taxon>Bacillati</taxon>
        <taxon>Bacillota</taxon>
        <taxon>Bacilli</taxon>
        <taxon>Bacillales</taxon>
        <taxon>Bacillaceae</taxon>
        <taxon>Metabacillus</taxon>
    </lineage>
</organism>
<proteinExistence type="predicted"/>
<feature type="transmembrane region" description="Helical" evidence="1">
    <location>
        <begin position="75"/>
        <end position="97"/>
    </location>
</feature>
<protein>
    <recommendedName>
        <fullName evidence="4">ABC transporter permease</fullName>
    </recommendedName>
</protein>